<dbReference type="Proteomes" id="UP000637578">
    <property type="component" value="Unassembled WGS sequence"/>
</dbReference>
<name>A0A8J3CE76_9PSEU</name>
<dbReference type="Pfam" id="PF15585">
    <property type="entry name" value="Imm7"/>
    <property type="match status" value="1"/>
</dbReference>
<comment type="caution">
    <text evidence="1">The sequence shown here is derived from an EMBL/GenBank/DDBJ whole genome shotgun (WGS) entry which is preliminary data.</text>
</comment>
<dbReference type="RefSeq" id="WP_189061845.1">
    <property type="nucleotide sequence ID" value="NZ_BMMK01000053.1"/>
</dbReference>
<evidence type="ECO:0000313" key="2">
    <source>
        <dbReference type="Proteomes" id="UP000637578"/>
    </source>
</evidence>
<keyword evidence="2" id="KW-1185">Reference proteome</keyword>
<dbReference type="InterPro" id="IPR028965">
    <property type="entry name" value="Imm7"/>
</dbReference>
<dbReference type="EMBL" id="BMMK01000053">
    <property type="protein sequence ID" value="GGM81777.1"/>
    <property type="molecule type" value="Genomic_DNA"/>
</dbReference>
<evidence type="ECO:0000313" key="1">
    <source>
        <dbReference type="EMBL" id="GGM81777.1"/>
    </source>
</evidence>
<evidence type="ECO:0008006" key="3">
    <source>
        <dbReference type="Google" id="ProtNLM"/>
    </source>
</evidence>
<sequence length="141" mass="16139">MYQFTGWIVVDEAPWEVHPSSLHPIVDQIRELVDSFPWRGDKPFSNILEIRWINGKPFVVVAGAPNHRRGEADDLEHLLHFIAERAPGSYGLIYVWDDEAQDWPGHNAFKVLVLARGKVTERADPFLSPIVPTVYDPEQLD</sequence>
<gene>
    <name evidence="1" type="ORF">GCM10012275_60490</name>
</gene>
<proteinExistence type="predicted"/>
<protein>
    <recommendedName>
        <fullName evidence="3">Immunity protein 7 of polymorphic toxin system</fullName>
    </recommendedName>
</protein>
<organism evidence="1 2">
    <name type="scientific">Longimycelium tulufanense</name>
    <dbReference type="NCBI Taxonomy" id="907463"/>
    <lineage>
        <taxon>Bacteria</taxon>
        <taxon>Bacillati</taxon>
        <taxon>Actinomycetota</taxon>
        <taxon>Actinomycetes</taxon>
        <taxon>Pseudonocardiales</taxon>
        <taxon>Pseudonocardiaceae</taxon>
        <taxon>Longimycelium</taxon>
    </lineage>
</organism>
<dbReference type="AlphaFoldDB" id="A0A8J3CE76"/>
<reference evidence="1" key="2">
    <citation type="submission" date="2020-09" db="EMBL/GenBank/DDBJ databases">
        <authorList>
            <person name="Sun Q."/>
            <person name="Zhou Y."/>
        </authorList>
    </citation>
    <scope>NUCLEOTIDE SEQUENCE</scope>
    <source>
        <strain evidence="1">CGMCC 4.5737</strain>
    </source>
</reference>
<reference evidence="1" key="1">
    <citation type="journal article" date="2014" name="Int. J. Syst. Evol. Microbiol.">
        <title>Complete genome sequence of Corynebacterium casei LMG S-19264T (=DSM 44701T), isolated from a smear-ripened cheese.</title>
        <authorList>
            <consortium name="US DOE Joint Genome Institute (JGI-PGF)"/>
            <person name="Walter F."/>
            <person name="Albersmeier A."/>
            <person name="Kalinowski J."/>
            <person name="Ruckert C."/>
        </authorList>
    </citation>
    <scope>NUCLEOTIDE SEQUENCE</scope>
    <source>
        <strain evidence="1">CGMCC 4.5737</strain>
    </source>
</reference>
<accession>A0A8J3CE76</accession>